<evidence type="ECO:0000256" key="14">
    <source>
        <dbReference type="SAM" id="MobiDB-lite"/>
    </source>
</evidence>
<comment type="subcellular location">
    <subcellularLocation>
        <location evidence="1 13">Cell inner membrane</location>
        <topology evidence="1 13">Single-pass membrane protein</topology>
        <orientation evidence="1 13">Periplasmic side</orientation>
    </subcellularLocation>
</comment>
<dbReference type="PANTHER" id="PTHR33446:SF8">
    <property type="entry name" value="PROTEIN TONB"/>
    <property type="match status" value="1"/>
</dbReference>
<evidence type="ECO:0000256" key="13">
    <source>
        <dbReference type="RuleBase" id="RU362123"/>
    </source>
</evidence>
<dbReference type="AlphaFoldDB" id="A0A1G9MBP1"/>
<dbReference type="InterPro" id="IPR006260">
    <property type="entry name" value="TonB/TolA_C"/>
</dbReference>
<comment type="subunit">
    <text evidence="12">Homodimer. Forms a complex with the accessory proteins ExbB and ExbD.</text>
</comment>
<comment type="function">
    <text evidence="13">Interacts with outer membrane receptor proteins that carry out high-affinity binding and energy dependent uptake into the periplasmic space of specific substrates. It could act to transduce energy from the cytoplasmic membrane to specific energy-requiring processes in the outer membrane, resulting in the release into the periplasm of ligands bound by these outer membrane proteins.</text>
</comment>
<gene>
    <name evidence="16" type="ORF">SAMN05661010_02376</name>
</gene>
<evidence type="ECO:0000313" key="16">
    <source>
        <dbReference type="EMBL" id="SDL71085.1"/>
    </source>
</evidence>
<organism evidence="16 17">
    <name type="scientific">Modicisalibacter muralis</name>
    <dbReference type="NCBI Taxonomy" id="119000"/>
    <lineage>
        <taxon>Bacteria</taxon>
        <taxon>Pseudomonadati</taxon>
        <taxon>Pseudomonadota</taxon>
        <taxon>Gammaproteobacteria</taxon>
        <taxon>Oceanospirillales</taxon>
        <taxon>Halomonadaceae</taxon>
        <taxon>Modicisalibacter</taxon>
    </lineage>
</organism>
<keyword evidence="6 13" id="KW-0997">Cell inner membrane</keyword>
<sequence length="272" mass="28753">MGVRPGLSNAPYGRARTLLRQSLGSLGGVLLALLLFTLLALLVAPPEDDRPVIEMPVSVSMVEAPTPQPSAEAPAPAAPSPPVSTPPPPPPAPMPAPNLDSAIAIPTPETPPLEVSKVPLDTRLPELTAIEPEPEPEPEPQPESPPQPAPEPAQPSPSPSQALARTNEAPSEQSGGGAPSSAQGVIDSPQPTSRIPPEYPSRALRRGLEGYVEVRFTILPDGSVDADSLRVIDAQPRHTFERAAMQAISRWQFSESAGTREARQRLEFRLEG</sequence>
<accession>A0A1G9MBP1</accession>
<dbReference type="PANTHER" id="PTHR33446">
    <property type="entry name" value="PROTEIN TONB-RELATED"/>
    <property type="match status" value="1"/>
</dbReference>
<evidence type="ECO:0000256" key="4">
    <source>
        <dbReference type="ARBA" id="ARBA00022448"/>
    </source>
</evidence>
<dbReference type="NCBIfam" id="TIGR01352">
    <property type="entry name" value="tonB_Cterm"/>
    <property type="match status" value="1"/>
</dbReference>
<feature type="region of interest" description="Disordered" evidence="14">
    <location>
        <begin position="63"/>
        <end position="201"/>
    </location>
</feature>
<feature type="domain" description="TonB C-terminal" evidence="15">
    <location>
        <begin position="184"/>
        <end position="272"/>
    </location>
</feature>
<dbReference type="SUPFAM" id="SSF74653">
    <property type="entry name" value="TolA/TonB C-terminal domain"/>
    <property type="match status" value="1"/>
</dbReference>
<feature type="compositionally biased region" description="Pro residues" evidence="14">
    <location>
        <begin position="141"/>
        <end position="158"/>
    </location>
</feature>
<evidence type="ECO:0000256" key="10">
    <source>
        <dbReference type="ARBA" id="ARBA00022989"/>
    </source>
</evidence>
<keyword evidence="8" id="KW-0677">Repeat</keyword>
<keyword evidence="9 13" id="KW-0653">Protein transport</keyword>
<evidence type="ECO:0000256" key="3">
    <source>
        <dbReference type="ARBA" id="ARBA00022362"/>
    </source>
</evidence>
<dbReference type="InterPro" id="IPR051045">
    <property type="entry name" value="TonB-dependent_transducer"/>
</dbReference>
<dbReference type="InterPro" id="IPR037682">
    <property type="entry name" value="TonB_C"/>
</dbReference>
<reference evidence="16 17" key="1">
    <citation type="submission" date="2016-10" db="EMBL/GenBank/DDBJ databases">
        <authorList>
            <person name="de Groot N.N."/>
        </authorList>
    </citation>
    <scope>NUCLEOTIDE SEQUENCE [LARGE SCALE GENOMIC DNA]</scope>
    <source>
        <strain evidence="16 17">DSM 14789</strain>
    </source>
</reference>
<dbReference type="Proteomes" id="UP000198654">
    <property type="component" value="Unassembled WGS sequence"/>
</dbReference>
<evidence type="ECO:0000259" key="15">
    <source>
        <dbReference type="PROSITE" id="PS52015"/>
    </source>
</evidence>
<evidence type="ECO:0000256" key="2">
    <source>
        <dbReference type="ARBA" id="ARBA00006555"/>
    </source>
</evidence>
<evidence type="ECO:0000256" key="9">
    <source>
        <dbReference type="ARBA" id="ARBA00022927"/>
    </source>
</evidence>
<dbReference type="GO" id="GO:0031992">
    <property type="term" value="F:energy transducer activity"/>
    <property type="evidence" value="ECO:0007669"/>
    <property type="project" value="InterPro"/>
</dbReference>
<keyword evidence="17" id="KW-1185">Reference proteome</keyword>
<dbReference type="Gene3D" id="3.30.2420.10">
    <property type="entry name" value="TonB"/>
    <property type="match status" value="1"/>
</dbReference>
<dbReference type="GO" id="GO:0030288">
    <property type="term" value="C:outer membrane-bounded periplasmic space"/>
    <property type="evidence" value="ECO:0007669"/>
    <property type="project" value="InterPro"/>
</dbReference>
<proteinExistence type="inferred from homology"/>
<evidence type="ECO:0000256" key="6">
    <source>
        <dbReference type="ARBA" id="ARBA00022519"/>
    </source>
</evidence>
<keyword evidence="5 13" id="KW-1003">Cell membrane</keyword>
<comment type="similarity">
    <text evidence="2 13">Belongs to the TonB family.</text>
</comment>
<keyword evidence="7 13" id="KW-0812">Transmembrane</keyword>
<dbReference type="GO" id="GO:0015891">
    <property type="term" value="P:siderophore transport"/>
    <property type="evidence" value="ECO:0007669"/>
    <property type="project" value="InterPro"/>
</dbReference>
<evidence type="ECO:0000256" key="5">
    <source>
        <dbReference type="ARBA" id="ARBA00022475"/>
    </source>
</evidence>
<dbReference type="EMBL" id="FNGI01000006">
    <property type="protein sequence ID" value="SDL71085.1"/>
    <property type="molecule type" value="Genomic_DNA"/>
</dbReference>
<evidence type="ECO:0000256" key="1">
    <source>
        <dbReference type="ARBA" id="ARBA00004383"/>
    </source>
</evidence>
<keyword evidence="13" id="KW-0735">Signal-anchor</keyword>
<feature type="compositionally biased region" description="Pro residues" evidence="14">
    <location>
        <begin position="76"/>
        <end position="96"/>
    </location>
</feature>
<dbReference type="GO" id="GO:0015031">
    <property type="term" value="P:protein transport"/>
    <property type="evidence" value="ECO:0007669"/>
    <property type="project" value="UniProtKB-UniRule"/>
</dbReference>
<dbReference type="PRINTS" id="PR01374">
    <property type="entry name" value="TONBPROTEIN"/>
</dbReference>
<dbReference type="InterPro" id="IPR003538">
    <property type="entry name" value="TonB"/>
</dbReference>
<keyword evidence="10 13" id="KW-1133">Transmembrane helix</keyword>
<keyword evidence="11 13" id="KW-0472">Membrane</keyword>
<dbReference type="STRING" id="119000.SAMN05661010_02376"/>
<feature type="transmembrane region" description="Helical" evidence="13">
    <location>
        <begin position="23"/>
        <end position="44"/>
    </location>
</feature>
<protein>
    <recommendedName>
        <fullName evidence="3 13">Protein TonB</fullName>
    </recommendedName>
</protein>
<evidence type="ECO:0000313" key="17">
    <source>
        <dbReference type="Proteomes" id="UP000198654"/>
    </source>
</evidence>
<name>A0A1G9MBP1_9GAMM</name>
<dbReference type="Pfam" id="PF03544">
    <property type="entry name" value="TonB_C"/>
    <property type="match status" value="1"/>
</dbReference>
<evidence type="ECO:0000256" key="11">
    <source>
        <dbReference type="ARBA" id="ARBA00023136"/>
    </source>
</evidence>
<evidence type="ECO:0000256" key="12">
    <source>
        <dbReference type="ARBA" id="ARBA00025849"/>
    </source>
</evidence>
<evidence type="ECO:0000256" key="8">
    <source>
        <dbReference type="ARBA" id="ARBA00022737"/>
    </source>
</evidence>
<dbReference type="PROSITE" id="PS52015">
    <property type="entry name" value="TONB_CTD"/>
    <property type="match status" value="1"/>
</dbReference>
<keyword evidence="4 13" id="KW-0813">Transport</keyword>
<feature type="compositionally biased region" description="Low complexity" evidence="14">
    <location>
        <begin position="169"/>
        <end position="184"/>
    </location>
</feature>
<evidence type="ECO:0000256" key="7">
    <source>
        <dbReference type="ARBA" id="ARBA00022692"/>
    </source>
</evidence>
<dbReference type="GO" id="GO:0098797">
    <property type="term" value="C:plasma membrane protein complex"/>
    <property type="evidence" value="ECO:0007669"/>
    <property type="project" value="TreeGrafter"/>
</dbReference>
<dbReference type="GO" id="GO:0055085">
    <property type="term" value="P:transmembrane transport"/>
    <property type="evidence" value="ECO:0007669"/>
    <property type="project" value="InterPro"/>
</dbReference>